<sequence>MASIPMKQQPFKEKITAVRLINNETGQLFNTINGFDFFPGTISLMTYDSSRFL</sequence>
<accession>A0A239SV29</accession>
<dbReference type="KEGG" id="smen:SAMEA4412692_1455"/>
<protein>
    <submittedName>
        <fullName evidence="1">Uncharacterized protein</fullName>
    </submittedName>
</protein>
<keyword evidence="2" id="KW-1185">Reference proteome</keyword>
<evidence type="ECO:0000313" key="2">
    <source>
        <dbReference type="Proteomes" id="UP000215185"/>
    </source>
</evidence>
<organism evidence="1 2">
    <name type="scientific">Streptococcus merionis</name>
    <dbReference type="NCBI Taxonomy" id="400065"/>
    <lineage>
        <taxon>Bacteria</taxon>
        <taxon>Bacillati</taxon>
        <taxon>Bacillota</taxon>
        <taxon>Bacilli</taxon>
        <taxon>Lactobacillales</taxon>
        <taxon>Streptococcaceae</taxon>
        <taxon>Streptococcus</taxon>
    </lineage>
</organism>
<proteinExistence type="predicted"/>
<gene>
    <name evidence="1" type="ORF">SAMEA4412692_01455</name>
</gene>
<evidence type="ECO:0000313" key="1">
    <source>
        <dbReference type="EMBL" id="SNU89355.1"/>
    </source>
</evidence>
<name>A0A239SV29_9STRE</name>
<dbReference type="AlphaFoldDB" id="A0A239SV29"/>
<reference evidence="1 2" key="1">
    <citation type="submission" date="2017-06" db="EMBL/GenBank/DDBJ databases">
        <authorList>
            <consortium name="Pathogen Informatics"/>
        </authorList>
    </citation>
    <scope>NUCLEOTIDE SEQUENCE [LARGE SCALE GENOMIC DNA]</scope>
    <source>
        <strain evidence="1 2">NCTC13788</strain>
    </source>
</reference>
<dbReference type="Proteomes" id="UP000215185">
    <property type="component" value="Chromosome 1"/>
</dbReference>
<dbReference type="EMBL" id="LT906439">
    <property type="protein sequence ID" value="SNU89355.1"/>
    <property type="molecule type" value="Genomic_DNA"/>
</dbReference>